<name>A0ABT4GH20_9BACL</name>
<feature type="domain" description="TRAP C4-dicarboxylate transport system permease DctM subunit" evidence="2">
    <location>
        <begin position="132"/>
        <end position="557"/>
    </location>
</feature>
<comment type="caution">
    <text evidence="3">The sequence shown here is derived from an EMBL/GenBank/DDBJ whole genome shotgun (WGS) entry which is preliminary data.</text>
</comment>
<feature type="transmembrane region" description="Helical" evidence="1">
    <location>
        <begin position="28"/>
        <end position="49"/>
    </location>
</feature>
<feature type="transmembrane region" description="Helical" evidence="1">
    <location>
        <begin position="188"/>
        <end position="212"/>
    </location>
</feature>
<dbReference type="RefSeq" id="WP_268616765.1">
    <property type="nucleotide sequence ID" value="NZ_JAMDMX010000071.1"/>
</dbReference>
<dbReference type="PANTHER" id="PTHR43849">
    <property type="entry name" value="BLL3936 PROTEIN"/>
    <property type="match status" value="1"/>
</dbReference>
<organism evidence="3 4">
    <name type="scientific">Paenibacillus alginolyticus</name>
    <dbReference type="NCBI Taxonomy" id="59839"/>
    <lineage>
        <taxon>Bacteria</taxon>
        <taxon>Bacillati</taxon>
        <taxon>Bacillota</taxon>
        <taxon>Bacilli</taxon>
        <taxon>Bacillales</taxon>
        <taxon>Paenibacillaceae</taxon>
        <taxon>Paenibacillus</taxon>
    </lineage>
</organism>
<feature type="transmembrane region" description="Helical" evidence="1">
    <location>
        <begin position="117"/>
        <end position="136"/>
    </location>
</feature>
<keyword evidence="1" id="KW-0812">Transmembrane</keyword>
<feature type="transmembrane region" description="Helical" evidence="1">
    <location>
        <begin position="600"/>
        <end position="629"/>
    </location>
</feature>
<evidence type="ECO:0000313" key="4">
    <source>
        <dbReference type="Proteomes" id="UP001527099"/>
    </source>
</evidence>
<dbReference type="InterPro" id="IPR011853">
    <property type="entry name" value="TRAP_DctM-Dct_fused"/>
</dbReference>
<feature type="transmembrane region" description="Helical" evidence="1">
    <location>
        <begin position="446"/>
        <end position="471"/>
    </location>
</feature>
<evidence type="ECO:0000259" key="2">
    <source>
        <dbReference type="Pfam" id="PF06808"/>
    </source>
</evidence>
<dbReference type="PANTHER" id="PTHR43849:SF2">
    <property type="entry name" value="BLL3936 PROTEIN"/>
    <property type="match status" value="1"/>
</dbReference>
<dbReference type="InterPro" id="IPR010656">
    <property type="entry name" value="DctM"/>
</dbReference>
<feature type="transmembrane region" description="Helical" evidence="1">
    <location>
        <begin position="504"/>
        <end position="528"/>
    </location>
</feature>
<proteinExistence type="predicted"/>
<feature type="transmembrane region" description="Helical" evidence="1">
    <location>
        <begin position="478"/>
        <end position="498"/>
    </location>
</feature>
<evidence type="ECO:0000256" key="1">
    <source>
        <dbReference type="SAM" id="Phobius"/>
    </source>
</evidence>
<sequence length="654" mass="71051">MANEQTGSTRVGYKEWFREGFMRSPSGIFRMLIMILAIGVSIFEIWLGAFGSMDLYQYSAIFYPFVLGVTFLLYSSRQSVTKGLPTWMDIFYSLLSFGIWIFFLINSSEYLKRIPQFAELTSMETFVGIALVLLTLEATRRTLGSSLTIIVLIFLAYTFLGHLIPGAYSHRLITLNHFIDDMVYTTNGIFGTTIGVAATYVFMFVLFGAFYTQAGGGDFFFKFAAMISGRSAGGTAKVGVISSGMFGMISGSPTSDVLTTGSVNIPIMKKVGLSPVFAGAVESAASAGGSICPPIMGSAVFLMAEYAGIPYSDIVIAAIIPAILYYLGIFLQVHFRSKKLNLPTMDDVPKFKQVMKDGWVHLLPIIFLIWGIEHGYTAPLVAIMTCGLIIVLSWFNPQRRIGLGKIIVACEEALLRVVPVTLACAAAGMFIDEIMLTGLASKFGTLIFQFTYGSVFLTLVATAFMCIIFGMGLPTSTSYILTAALAAPLLINLGVSTLSAHLFIVYYSVLSCISPPVATACIAAGSIAQADPNKIGWASCRLALVAFIMPFMFVYEPALLMDGSVGKIVESLLTAGLGITCLAAGFEGYYGKNLNFLERILILASGVCMIFPQTIMDITGITLMLIVMLPKYLGRRKPILTKNEGDELIWKHKA</sequence>
<keyword evidence="4" id="KW-1185">Reference proteome</keyword>
<feature type="transmembrane region" description="Helical" evidence="1">
    <location>
        <begin position="354"/>
        <end position="372"/>
    </location>
</feature>
<feature type="transmembrane region" description="Helical" evidence="1">
    <location>
        <begin position="55"/>
        <end position="74"/>
    </location>
</feature>
<feature type="transmembrane region" description="Helical" evidence="1">
    <location>
        <begin position="378"/>
        <end position="396"/>
    </location>
</feature>
<dbReference type="Pfam" id="PF06808">
    <property type="entry name" value="DctM"/>
    <property type="match status" value="1"/>
</dbReference>
<gene>
    <name evidence="3" type="ORF">M5X19_21460</name>
</gene>
<feature type="transmembrane region" description="Helical" evidence="1">
    <location>
        <begin position="535"/>
        <end position="555"/>
    </location>
</feature>
<protein>
    <submittedName>
        <fullName evidence="3">TRAP transporter fused permease subunit</fullName>
    </submittedName>
</protein>
<keyword evidence="1" id="KW-0472">Membrane</keyword>
<dbReference type="Proteomes" id="UP001527099">
    <property type="component" value="Unassembled WGS sequence"/>
</dbReference>
<reference evidence="3 4" key="1">
    <citation type="submission" date="2022-05" db="EMBL/GenBank/DDBJ databases">
        <title>Genome Sequencing of Bee-Associated Microbes.</title>
        <authorList>
            <person name="Dunlap C."/>
        </authorList>
    </citation>
    <scope>NUCLEOTIDE SEQUENCE [LARGE SCALE GENOMIC DNA]</scope>
    <source>
        <strain evidence="3 4">NRRL B-14421</strain>
    </source>
</reference>
<dbReference type="NCBIfam" id="TIGR02123">
    <property type="entry name" value="TRAP_fused"/>
    <property type="match status" value="1"/>
</dbReference>
<feature type="transmembrane region" description="Helical" evidence="1">
    <location>
        <begin position="86"/>
        <end position="105"/>
    </location>
</feature>
<keyword evidence="1" id="KW-1133">Transmembrane helix</keyword>
<feature type="transmembrane region" description="Helical" evidence="1">
    <location>
        <begin position="148"/>
        <end position="168"/>
    </location>
</feature>
<feature type="transmembrane region" description="Helical" evidence="1">
    <location>
        <begin position="417"/>
        <end position="440"/>
    </location>
</feature>
<accession>A0ABT4GH20</accession>
<feature type="transmembrane region" description="Helical" evidence="1">
    <location>
        <begin position="314"/>
        <end position="333"/>
    </location>
</feature>
<evidence type="ECO:0000313" key="3">
    <source>
        <dbReference type="EMBL" id="MCY9695451.1"/>
    </source>
</evidence>
<dbReference type="EMBL" id="JAMDMX010000071">
    <property type="protein sequence ID" value="MCY9695451.1"/>
    <property type="molecule type" value="Genomic_DNA"/>
</dbReference>